<dbReference type="STRING" id="342108.amb0021"/>
<keyword evidence="3" id="KW-1185">Reference proteome</keyword>
<proteinExistence type="predicted"/>
<organism evidence="2 3">
    <name type="scientific">Paramagnetospirillum magneticum (strain ATCC 700264 / AMB-1)</name>
    <name type="common">Magnetospirillum magneticum</name>
    <dbReference type="NCBI Taxonomy" id="342108"/>
    <lineage>
        <taxon>Bacteria</taxon>
        <taxon>Pseudomonadati</taxon>
        <taxon>Pseudomonadota</taxon>
        <taxon>Alphaproteobacteria</taxon>
        <taxon>Rhodospirillales</taxon>
        <taxon>Magnetospirillaceae</taxon>
        <taxon>Paramagnetospirillum</taxon>
    </lineage>
</organism>
<gene>
    <name evidence="2" type="ordered locus">amb0021</name>
</gene>
<evidence type="ECO:0000313" key="2">
    <source>
        <dbReference type="EMBL" id="BAE48825.1"/>
    </source>
</evidence>
<reference evidence="2 3" key="1">
    <citation type="journal article" date="2005" name="DNA Res.">
        <title>Complete genome sequence of the facultative anaerobic magnetotactic bacterium Magnetospirillum sp. strain AMB-1.</title>
        <authorList>
            <person name="Matsunaga T."/>
            <person name="Okamura Y."/>
            <person name="Fukuda Y."/>
            <person name="Wahyudi A.T."/>
            <person name="Murase Y."/>
            <person name="Takeyama H."/>
        </authorList>
    </citation>
    <scope>NUCLEOTIDE SEQUENCE [LARGE SCALE GENOMIC DNA]</scope>
    <source>
        <strain evidence="3">ATCC 700264 / AMB-1</strain>
    </source>
</reference>
<accession>Q2WBF0</accession>
<feature type="region of interest" description="Disordered" evidence="1">
    <location>
        <begin position="195"/>
        <end position="231"/>
    </location>
</feature>
<feature type="compositionally biased region" description="Basic and acidic residues" evidence="1">
    <location>
        <begin position="215"/>
        <end position="228"/>
    </location>
</feature>
<dbReference type="Proteomes" id="UP000007058">
    <property type="component" value="Chromosome"/>
</dbReference>
<protein>
    <submittedName>
        <fullName evidence="2">Uncharacterized protein</fullName>
    </submittedName>
</protein>
<feature type="compositionally biased region" description="Polar residues" evidence="1">
    <location>
        <begin position="303"/>
        <end position="312"/>
    </location>
</feature>
<evidence type="ECO:0000256" key="1">
    <source>
        <dbReference type="SAM" id="MobiDB-lite"/>
    </source>
</evidence>
<dbReference type="AlphaFoldDB" id="Q2WBF0"/>
<feature type="region of interest" description="Disordered" evidence="1">
    <location>
        <begin position="303"/>
        <end position="322"/>
    </location>
</feature>
<name>Q2WBF0_PARM1</name>
<dbReference type="KEGG" id="mag:amb0021"/>
<dbReference type="HOGENOM" id="CLU_830669_0_0_5"/>
<dbReference type="EMBL" id="AP007255">
    <property type="protein sequence ID" value="BAE48825.1"/>
    <property type="molecule type" value="Genomic_DNA"/>
</dbReference>
<feature type="compositionally biased region" description="Polar residues" evidence="1">
    <location>
        <begin position="200"/>
        <end position="209"/>
    </location>
</feature>
<evidence type="ECO:0000313" key="3">
    <source>
        <dbReference type="Proteomes" id="UP000007058"/>
    </source>
</evidence>
<sequence length="384" mass="39863">MPCDGFCRAEGDKTSMKTIEWKWHRGCKDVGVLHPRCAMSLSTVSSYQLPSLPGSLVPTLPTENAVTAAEASKAANSSPDVKQLPMFAEGDDEPSFWDLLDVINPLQHIPLVNNVYRELTGDKIGVAARLVGGTLFGGPLGLIASAANCVLEESTGRDAGGHVLALFRDDDAATGTGTALASAEKAPAPEAQAARLDASPAQQSQTLATAVTKAPDAKLTESRPDDASKAQPLILSDLVGDDTRLAAKPAAAAPLPVQTATEQVAAAANRPMPLGRESRLMPIPGRTTPLATQSPPPIGTTVSSNAFRSNAPVTGHRPNAQRTASAAAAQQMMAAQAETSALPAPGLPAAQSGDWFSANMMQAMDKYEKSSRLGSPSARTVTEQ</sequence>